<dbReference type="InterPro" id="IPR011831">
    <property type="entry name" value="ADP-Glc_PPase"/>
</dbReference>
<dbReference type="Pfam" id="PF24894">
    <property type="entry name" value="Hexapep_GlmU"/>
    <property type="match status" value="1"/>
</dbReference>
<comment type="similarity">
    <text evidence="1">Belongs to the bacterial/plant glucose-1-phosphate adenylyltransferase family.</text>
</comment>
<dbReference type="InterPro" id="IPR029044">
    <property type="entry name" value="Nucleotide-diphossugar_trans"/>
</dbReference>
<evidence type="ECO:0000256" key="1">
    <source>
        <dbReference type="ARBA" id="ARBA00010443"/>
    </source>
</evidence>
<dbReference type="CDD" id="cd02508">
    <property type="entry name" value="ADP_Glucose_PP"/>
    <property type="match status" value="1"/>
</dbReference>
<dbReference type="SUPFAM" id="SSF51161">
    <property type="entry name" value="Trimeric LpxA-like enzymes"/>
    <property type="match status" value="1"/>
</dbReference>
<keyword evidence="4" id="KW-0320">Glycogen biosynthesis</keyword>
<dbReference type="Gene3D" id="2.160.10.10">
    <property type="entry name" value="Hexapeptide repeat proteins"/>
    <property type="match status" value="1"/>
</dbReference>
<evidence type="ECO:0000256" key="2">
    <source>
        <dbReference type="ARBA" id="ARBA00022679"/>
    </source>
</evidence>
<name>A0A5C5BE53_9MICO</name>
<proteinExistence type="inferred from homology"/>
<feature type="domain" description="Nucleotidyl transferase" evidence="5">
    <location>
        <begin position="10"/>
        <end position="260"/>
    </location>
</feature>
<dbReference type="Gene3D" id="3.90.550.10">
    <property type="entry name" value="Spore Coat Polysaccharide Biosynthesis Protein SpsA, Chain A"/>
    <property type="match status" value="1"/>
</dbReference>
<dbReference type="Pfam" id="PF00483">
    <property type="entry name" value="NTP_transferase"/>
    <property type="match status" value="1"/>
</dbReference>
<dbReference type="Proteomes" id="UP000313849">
    <property type="component" value="Unassembled WGS sequence"/>
</dbReference>
<organism evidence="7 8">
    <name type="scientific">Miniimonas arenae</name>
    <dbReference type="NCBI Taxonomy" id="676201"/>
    <lineage>
        <taxon>Bacteria</taxon>
        <taxon>Bacillati</taxon>
        <taxon>Actinomycetota</taxon>
        <taxon>Actinomycetes</taxon>
        <taxon>Micrococcales</taxon>
        <taxon>Beutenbergiaceae</taxon>
        <taxon>Miniimonas</taxon>
    </lineage>
</organism>
<evidence type="ECO:0000259" key="5">
    <source>
        <dbReference type="Pfam" id="PF00483"/>
    </source>
</evidence>
<dbReference type="SUPFAM" id="SSF53448">
    <property type="entry name" value="Nucleotide-diphospho-sugar transferases"/>
    <property type="match status" value="1"/>
</dbReference>
<dbReference type="AlphaFoldDB" id="A0A5C5BE53"/>
<feature type="domain" description="Glucose-1-phosphate adenylyltransferase/Bifunctional protein GlmU-like C-terminal hexapeptide" evidence="6">
    <location>
        <begin position="289"/>
        <end position="359"/>
    </location>
</feature>
<comment type="caution">
    <text evidence="7">The sequence shown here is derived from an EMBL/GenBank/DDBJ whole genome shotgun (WGS) entry which is preliminary data.</text>
</comment>
<evidence type="ECO:0000313" key="8">
    <source>
        <dbReference type="Proteomes" id="UP000313849"/>
    </source>
</evidence>
<dbReference type="RefSeq" id="WP_139986196.1">
    <property type="nucleotide sequence ID" value="NZ_VENP01000008.1"/>
</dbReference>
<evidence type="ECO:0000256" key="4">
    <source>
        <dbReference type="ARBA" id="ARBA00023056"/>
    </source>
</evidence>
<dbReference type="InterPro" id="IPR005835">
    <property type="entry name" value="NTP_transferase_dom"/>
</dbReference>
<dbReference type="GO" id="GO:0005978">
    <property type="term" value="P:glycogen biosynthetic process"/>
    <property type="evidence" value="ECO:0007669"/>
    <property type="project" value="UniProtKB-KW"/>
</dbReference>
<evidence type="ECO:0000313" key="7">
    <source>
        <dbReference type="EMBL" id="TNU76369.1"/>
    </source>
</evidence>
<sequence>MKPQRRILCVILAGGKGSRLGVLTDHRVKPSLRVAGSYRLIDVALSNVANSGLSDVWIVEQYLPHSLNQHLSGGRPWDLDRIHGGLHLLAPFTGATGEGFAEGNSDSLWRHRERIAGFEPDLVVVLSADHLYALDVRDVVATHERHGAALTMVTTRTDADPSDHGVVVTDDEGVVTEFAYKPDEPADDLVAVEVFCFDGPALLEALDLLHERLGGLGDYGEDLVPYFVAQHRTVEHRLEGYWRDMGTPESYWIAHQQLLDGTGARLDDPAWPVRSAQPQQLPARVLAGAQVADSLLAPGSHVAGTVRRSVVGPGVVVEAGAVVEESVLLDGVHVASGVTLRRCLVDDGARLAQPGVVGEADAVTVIGPDGQVDASVAGDPSAD</sequence>
<reference evidence="7 8" key="1">
    <citation type="submission" date="2019-06" db="EMBL/GenBank/DDBJ databases">
        <title>Draft genome sequence of Miniimonas arenae KCTC 19750T isolated from sea sand.</title>
        <authorList>
            <person name="Park S.-J."/>
        </authorList>
    </citation>
    <scope>NUCLEOTIDE SEQUENCE [LARGE SCALE GENOMIC DNA]</scope>
    <source>
        <strain evidence="7 8">KCTC 19750</strain>
    </source>
</reference>
<evidence type="ECO:0000256" key="3">
    <source>
        <dbReference type="ARBA" id="ARBA00022695"/>
    </source>
</evidence>
<dbReference type="OrthoDB" id="9801810at2"/>
<dbReference type="InterPro" id="IPR011004">
    <property type="entry name" value="Trimer_LpxA-like_sf"/>
</dbReference>
<evidence type="ECO:0000259" key="6">
    <source>
        <dbReference type="Pfam" id="PF24894"/>
    </source>
</evidence>
<dbReference type="PANTHER" id="PTHR43523">
    <property type="entry name" value="GLUCOSE-1-PHOSPHATE ADENYLYLTRANSFERASE-RELATED"/>
    <property type="match status" value="1"/>
</dbReference>
<accession>A0A5C5BE53</accession>
<dbReference type="EMBL" id="VENP01000008">
    <property type="protein sequence ID" value="TNU76369.1"/>
    <property type="molecule type" value="Genomic_DNA"/>
</dbReference>
<keyword evidence="8" id="KW-1185">Reference proteome</keyword>
<gene>
    <name evidence="7" type="ORF">FH969_03820</name>
</gene>
<keyword evidence="2 7" id="KW-0808">Transferase</keyword>
<dbReference type="InterPro" id="IPR056818">
    <property type="entry name" value="GlmU/GlgC-like_hexapep"/>
</dbReference>
<dbReference type="PANTHER" id="PTHR43523:SF2">
    <property type="entry name" value="GLUCOSE-1-PHOSPHATE ADENYLYLTRANSFERASE"/>
    <property type="match status" value="1"/>
</dbReference>
<protein>
    <submittedName>
        <fullName evidence="7">Glucose-1-phosphate adenylyltransferase</fullName>
    </submittedName>
</protein>
<keyword evidence="3 7" id="KW-0548">Nucleotidyltransferase</keyword>
<dbReference type="GO" id="GO:0008878">
    <property type="term" value="F:glucose-1-phosphate adenylyltransferase activity"/>
    <property type="evidence" value="ECO:0007669"/>
    <property type="project" value="InterPro"/>
</dbReference>